<reference evidence="2 3" key="1">
    <citation type="submission" date="2020-04" db="EMBL/GenBank/DDBJ databases">
        <authorList>
            <person name="Alioto T."/>
            <person name="Alioto T."/>
            <person name="Gomez Garrido J."/>
        </authorList>
    </citation>
    <scope>NUCLEOTIDE SEQUENCE [LARGE SCALE GENOMIC DNA]</scope>
</reference>
<dbReference type="GO" id="GO:0003676">
    <property type="term" value="F:nucleic acid binding"/>
    <property type="evidence" value="ECO:0007669"/>
    <property type="project" value="InterPro"/>
</dbReference>
<dbReference type="PANTHER" id="PTHR11472:SF47">
    <property type="entry name" value="FANCONI ANEMIA GROUP J PROTEIN"/>
    <property type="match status" value="1"/>
</dbReference>
<dbReference type="Proteomes" id="UP000494165">
    <property type="component" value="Unassembled WGS sequence"/>
</dbReference>
<dbReference type="InterPro" id="IPR006555">
    <property type="entry name" value="ATP-dep_Helicase_C"/>
</dbReference>
<dbReference type="Pfam" id="PF13307">
    <property type="entry name" value="Helicase_C_2"/>
    <property type="match status" value="1"/>
</dbReference>
<dbReference type="GO" id="GO:1990918">
    <property type="term" value="P:double-strand break repair involved in meiotic recombination"/>
    <property type="evidence" value="ECO:0007669"/>
    <property type="project" value="TreeGrafter"/>
</dbReference>
<dbReference type="InterPro" id="IPR045028">
    <property type="entry name" value="DinG/Rad3-like"/>
</dbReference>
<proteinExistence type="predicted"/>
<keyword evidence="3" id="KW-1185">Reference proteome</keyword>
<comment type="caution">
    <text evidence="2">The sequence shown here is derived from an EMBL/GenBank/DDBJ whole genome shotgun (WGS) entry which is preliminary data.</text>
</comment>
<dbReference type="GO" id="GO:0016818">
    <property type="term" value="F:hydrolase activity, acting on acid anhydrides, in phosphorus-containing anhydrides"/>
    <property type="evidence" value="ECO:0007669"/>
    <property type="project" value="InterPro"/>
</dbReference>
<dbReference type="OrthoDB" id="19182at2759"/>
<dbReference type="PANTHER" id="PTHR11472">
    <property type="entry name" value="DNA REPAIR DEAD HELICASE RAD3/XP-D SUBFAMILY MEMBER"/>
    <property type="match status" value="1"/>
</dbReference>
<evidence type="ECO:0000313" key="3">
    <source>
        <dbReference type="Proteomes" id="UP000494165"/>
    </source>
</evidence>
<dbReference type="CDD" id="cd18788">
    <property type="entry name" value="SF2_C_XPD"/>
    <property type="match status" value="1"/>
</dbReference>
<organism evidence="2 3">
    <name type="scientific">Cloeon dipterum</name>
    <dbReference type="NCBI Taxonomy" id="197152"/>
    <lineage>
        <taxon>Eukaryota</taxon>
        <taxon>Metazoa</taxon>
        <taxon>Ecdysozoa</taxon>
        <taxon>Arthropoda</taxon>
        <taxon>Hexapoda</taxon>
        <taxon>Insecta</taxon>
        <taxon>Pterygota</taxon>
        <taxon>Palaeoptera</taxon>
        <taxon>Ephemeroptera</taxon>
        <taxon>Pisciforma</taxon>
        <taxon>Baetidae</taxon>
        <taxon>Cloeon</taxon>
    </lineage>
</organism>
<evidence type="ECO:0000259" key="1">
    <source>
        <dbReference type="SMART" id="SM00491"/>
    </source>
</evidence>
<accession>A0A8S1C5S0</accession>
<dbReference type="EMBL" id="CADEPI010000012">
    <property type="protein sequence ID" value="CAB3363445.1"/>
    <property type="molecule type" value="Genomic_DNA"/>
</dbReference>
<gene>
    <name evidence="2" type="ORF">CLODIP_2_CD02233</name>
</gene>
<dbReference type="GO" id="GO:0005524">
    <property type="term" value="F:ATP binding"/>
    <property type="evidence" value="ECO:0007669"/>
    <property type="project" value="InterPro"/>
</dbReference>
<dbReference type="Gene3D" id="3.40.50.300">
    <property type="entry name" value="P-loop containing nucleotide triphosphate hydrolases"/>
    <property type="match status" value="1"/>
</dbReference>
<sequence length="160" mass="18309">MTRFDSSIRRAEEGVGQTQTGALLLAVCRGKVSEGIDFKDNHARAVITVSIPYPNIKDLNIKLKKEYNDKNQHRQLLPGNQWYEIQAFRAINQALGRCIRHKNDWGAIILLDDRFSEQSKATKSISKWAAKNLTCYSYWIDVEESLTNFVKRMTSNSNAD</sequence>
<dbReference type="AlphaFoldDB" id="A0A8S1C5S0"/>
<dbReference type="SMART" id="SM00491">
    <property type="entry name" value="HELICc2"/>
    <property type="match status" value="1"/>
</dbReference>
<name>A0A8S1C5S0_9INSE</name>
<feature type="domain" description="ATP-dependent helicase C-terminal" evidence="1">
    <location>
        <begin position="1"/>
        <end position="117"/>
    </location>
</feature>
<protein>
    <recommendedName>
        <fullName evidence="1">ATP-dependent helicase C-terminal domain-containing protein</fullName>
    </recommendedName>
</protein>
<dbReference type="GO" id="GO:0003678">
    <property type="term" value="F:DNA helicase activity"/>
    <property type="evidence" value="ECO:0007669"/>
    <property type="project" value="TreeGrafter"/>
</dbReference>
<dbReference type="GO" id="GO:0005634">
    <property type="term" value="C:nucleus"/>
    <property type="evidence" value="ECO:0007669"/>
    <property type="project" value="TreeGrafter"/>
</dbReference>
<evidence type="ECO:0000313" key="2">
    <source>
        <dbReference type="EMBL" id="CAB3363445.1"/>
    </source>
</evidence>
<dbReference type="GO" id="GO:0006289">
    <property type="term" value="P:nucleotide-excision repair"/>
    <property type="evidence" value="ECO:0007669"/>
    <property type="project" value="TreeGrafter"/>
</dbReference>
<dbReference type="InterPro" id="IPR027417">
    <property type="entry name" value="P-loop_NTPase"/>
</dbReference>